<organism evidence="2">
    <name type="scientific">Leptolyngbya sp. NK1-12</name>
    <dbReference type="NCBI Taxonomy" id="2547451"/>
    <lineage>
        <taxon>Bacteria</taxon>
        <taxon>Bacillati</taxon>
        <taxon>Cyanobacteriota</taxon>
        <taxon>Cyanophyceae</taxon>
        <taxon>Leptolyngbyales</taxon>
        <taxon>Leptolyngbyaceae</taxon>
        <taxon>Leptolyngbya group</taxon>
        <taxon>Leptolyngbya</taxon>
    </lineage>
</organism>
<dbReference type="AlphaFoldDB" id="A0AA96W9I4"/>
<name>A0AA96W9I4_9CYAN</name>
<protein>
    <submittedName>
        <fullName evidence="2">Uncharacterized protein</fullName>
    </submittedName>
</protein>
<evidence type="ECO:0000256" key="1">
    <source>
        <dbReference type="SAM" id="MobiDB-lite"/>
    </source>
</evidence>
<dbReference type="RefSeq" id="WP_316433661.1">
    <property type="nucleotide sequence ID" value="NZ_CP053586.1"/>
</dbReference>
<proteinExistence type="predicted"/>
<reference evidence="2" key="1">
    <citation type="submission" date="2020-05" db="EMBL/GenBank/DDBJ databases">
        <authorList>
            <person name="Zhu T."/>
            <person name="Keshari N."/>
            <person name="Lu X."/>
        </authorList>
    </citation>
    <scope>NUCLEOTIDE SEQUENCE</scope>
    <source>
        <strain evidence="2">NK1-12</strain>
    </source>
</reference>
<dbReference type="EMBL" id="CP053586">
    <property type="protein sequence ID" value="WNZ22237.1"/>
    <property type="molecule type" value="Genomic_DNA"/>
</dbReference>
<accession>A0AA96W9I4</accession>
<evidence type="ECO:0000313" key="2">
    <source>
        <dbReference type="EMBL" id="WNZ22237.1"/>
    </source>
</evidence>
<sequence>MIAVGSALLGASVAIRTHSPTQVSSVQSLPPSPQLSARPVTQSIPAPESVPAPKTLLPYEDSTQVGTVSTDELYVVREQLRRAIEQRNPVLLRSLIQASSLRQALATLEVPETVNFDNLDASAWAVLERAMVYRCRSFKERMSPNSAGSCFERPSQNLLQ</sequence>
<feature type="compositionally biased region" description="Low complexity" evidence="1">
    <location>
        <begin position="20"/>
        <end position="29"/>
    </location>
</feature>
<gene>
    <name evidence="2" type="ORF">HJG54_04740</name>
</gene>
<feature type="region of interest" description="Disordered" evidence="1">
    <location>
        <begin position="20"/>
        <end position="57"/>
    </location>
</feature>